<feature type="compositionally biased region" description="Low complexity" evidence="5">
    <location>
        <begin position="30"/>
        <end position="42"/>
    </location>
</feature>
<dbReference type="InterPro" id="IPR010104">
    <property type="entry name" value="TonB_rcpt_bac"/>
</dbReference>
<organism evidence="9 10">
    <name type="scientific">Sphingomonas natans</name>
    <dbReference type="NCBI Taxonomy" id="3063330"/>
    <lineage>
        <taxon>Bacteria</taxon>
        <taxon>Pseudomonadati</taxon>
        <taxon>Pseudomonadota</taxon>
        <taxon>Alphaproteobacteria</taxon>
        <taxon>Sphingomonadales</taxon>
        <taxon>Sphingomonadaceae</taxon>
        <taxon>Sphingomonas</taxon>
    </lineage>
</organism>
<evidence type="ECO:0000313" key="10">
    <source>
        <dbReference type="Proteomes" id="UP001169764"/>
    </source>
</evidence>
<gene>
    <name evidence="9" type="ORF">Q4F19_08100</name>
</gene>
<protein>
    <submittedName>
        <fullName evidence="9">TonB-dependent receptor</fullName>
    </submittedName>
</protein>
<dbReference type="Gene3D" id="2.40.170.20">
    <property type="entry name" value="TonB-dependent receptor, beta-barrel domain"/>
    <property type="match status" value="2"/>
</dbReference>
<evidence type="ECO:0000256" key="5">
    <source>
        <dbReference type="SAM" id="MobiDB-lite"/>
    </source>
</evidence>
<evidence type="ECO:0000256" key="2">
    <source>
        <dbReference type="ARBA" id="ARBA00023136"/>
    </source>
</evidence>
<keyword evidence="4" id="KW-0798">TonB box</keyword>
<feature type="signal peptide" evidence="6">
    <location>
        <begin position="1"/>
        <end position="24"/>
    </location>
</feature>
<evidence type="ECO:0000259" key="7">
    <source>
        <dbReference type="Pfam" id="PF00593"/>
    </source>
</evidence>
<dbReference type="InterPro" id="IPR000531">
    <property type="entry name" value="Beta-barrel_TonB"/>
</dbReference>
<dbReference type="Proteomes" id="UP001169764">
    <property type="component" value="Unassembled WGS sequence"/>
</dbReference>
<comment type="caution">
    <text evidence="9">The sequence shown here is derived from an EMBL/GenBank/DDBJ whole genome shotgun (WGS) entry which is preliminary data.</text>
</comment>
<dbReference type="Pfam" id="PF00593">
    <property type="entry name" value="TonB_dep_Rec_b-barrel"/>
    <property type="match status" value="1"/>
</dbReference>
<evidence type="ECO:0000313" key="9">
    <source>
        <dbReference type="EMBL" id="MDO6414342.1"/>
    </source>
</evidence>
<feature type="region of interest" description="Disordered" evidence="5">
    <location>
        <begin position="30"/>
        <end position="53"/>
    </location>
</feature>
<sequence>MKLFIARLTLCCSTSAIIAGMASAQTTLPAPGTTASAPAPAAVENSSQTSTSLKTDLPAGAAEEIVVTGFRASLASAISAKRESLGAIDVIKAEDIAKFPDNNLAESIQRVPGVSIGRDAGEGRNITVRGLGAQFTRIRINGMEALSTTTSTDSSGGANRGRGFDFNVFASELFSAITVRKTQSAEIDEGSLGATVDLQTAHPLDYKKTTVAASAQGNYNDLRKKVDPRLAGLFTTKLLNDTVGVLVSGAYSRSRKYEDGAGSVGFDTTATNGGYCSPIGFAPANPGLSASTGTTATSCSTGVPRPANTADNIAAYNTVNAGNGNSVHAPRLPRYGRLTHDQKRLGLTGSLQWQPTSHTLLTFDTLYSKYHATREENFIEAFSFSRALSNNGKPQTAVRQAVVNGAGDLVYGVFDNVDVRSETRFTDFTTKFQQYTLNGKQDLTDWWTVTGSAGYSKSALTVPIDTTLTIDRPNSQNYSWDYRDNSRRPILNYGFDVNNPGNFGFINGTSEIRLSTASSINTFKNATLQSNMRVTEGLNVKIGGAYKKFKFDSDATSRADNSLLVPGLPAGTTVADLTRTISGFGKGLNVPSPTPTSWLTPDVDKFVKVFNIFSNTGTFLQTGVANSSARGNIRNVTEKDKAGYGQVEFNGDPLFNFPLRGDIGVRYVETNQASQGYQLVGAAPVLVLADRKYHNWLPSLNLAYSPTQQLIFRLGASKVIARPDLGNLTPGGSITVTGARSVTVGNPDLDPIKAKTLDLAAEWYPSRDSLLSVAYFYKKISTYIQTLQQDLPFNQLGLDPSLLNNSTTVVTDIFTSRRPFNTDGGPLKGFEINGQTSLPLNFLPDWLNHFGVLANYTHVTSKITYILTSAGGVPVTTTTAALVGLSKNAANATVYFDDGKFSLRGSVAYRGGFLVSVPGQNTGNDVNGQSKITTVDANATYQINEWLKVTVQGLNLTDAYVDQYQDSSRNSPFINTHTGRQIYFGVGVKF</sequence>
<keyword evidence="3" id="KW-0998">Cell outer membrane</keyword>
<evidence type="ECO:0000256" key="1">
    <source>
        <dbReference type="ARBA" id="ARBA00004442"/>
    </source>
</evidence>
<evidence type="ECO:0000259" key="8">
    <source>
        <dbReference type="Pfam" id="PF07715"/>
    </source>
</evidence>
<feature type="chain" id="PRO_5045684152" evidence="6">
    <location>
        <begin position="25"/>
        <end position="990"/>
    </location>
</feature>
<evidence type="ECO:0000256" key="4">
    <source>
        <dbReference type="RuleBase" id="RU003357"/>
    </source>
</evidence>
<evidence type="ECO:0000256" key="6">
    <source>
        <dbReference type="SAM" id="SignalP"/>
    </source>
</evidence>
<feature type="domain" description="TonB-dependent receptor plug" evidence="8">
    <location>
        <begin position="81"/>
        <end position="194"/>
    </location>
</feature>
<dbReference type="Gene3D" id="2.170.130.10">
    <property type="entry name" value="TonB-dependent receptor, plug domain"/>
    <property type="match status" value="1"/>
</dbReference>
<dbReference type="PANTHER" id="PTHR40980">
    <property type="entry name" value="PLUG DOMAIN-CONTAINING PROTEIN"/>
    <property type="match status" value="1"/>
</dbReference>
<comment type="similarity">
    <text evidence="4">Belongs to the TonB-dependent receptor family.</text>
</comment>
<reference evidence="9" key="1">
    <citation type="submission" date="2023-07" db="EMBL/GenBank/DDBJ databases">
        <authorList>
            <person name="Kim M."/>
        </authorList>
    </citation>
    <scope>NUCLEOTIDE SEQUENCE</scope>
    <source>
        <strain evidence="9">BIUV-7</strain>
    </source>
</reference>
<dbReference type="EMBL" id="JAUOTP010000003">
    <property type="protein sequence ID" value="MDO6414342.1"/>
    <property type="molecule type" value="Genomic_DNA"/>
</dbReference>
<dbReference type="InterPro" id="IPR012910">
    <property type="entry name" value="Plug_dom"/>
</dbReference>
<dbReference type="NCBIfam" id="TIGR01782">
    <property type="entry name" value="TonB-Xanth-Caul"/>
    <property type="match status" value="1"/>
</dbReference>
<keyword evidence="6" id="KW-0732">Signal</keyword>
<accession>A0ABT8Y8P1</accession>
<dbReference type="PANTHER" id="PTHR40980:SF3">
    <property type="entry name" value="TONB-DEPENDENT RECEPTOR-LIKE BETA-BARREL DOMAIN-CONTAINING PROTEIN"/>
    <property type="match status" value="1"/>
</dbReference>
<dbReference type="CDD" id="cd01347">
    <property type="entry name" value="ligand_gated_channel"/>
    <property type="match status" value="1"/>
</dbReference>
<dbReference type="InterPro" id="IPR036942">
    <property type="entry name" value="Beta-barrel_TonB_sf"/>
</dbReference>
<evidence type="ECO:0000256" key="3">
    <source>
        <dbReference type="ARBA" id="ARBA00023237"/>
    </source>
</evidence>
<dbReference type="SUPFAM" id="SSF56935">
    <property type="entry name" value="Porins"/>
    <property type="match status" value="1"/>
</dbReference>
<comment type="subcellular location">
    <subcellularLocation>
        <location evidence="1 4">Cell outer membrane</location>
    </subcellularLocation>
</comment>
<proteinExistence type="inferred from homology"/>
<dbReference type="Pfam" id="PF07715">
    <property type="entry name" value="Plug"/>
    <property type="match status" value="1"/>
</dbReference>
<keyword evidence="10" id="KW-1185">Reference proteome</keyword>
<dbReference type="InterPro" id="IPR037066">
    <property type="entry name" value="Plug_dom_sf"/>
</dbReference>
<feature type="domain" description="TonB-dependent receptor-like beta-barrel" evidence="7">
    <location>
        <begin position="622"/>
        <end position="956"/>
    </location>
</feature>
<name>A0ABT8Y8P1_9SPHN</name>
<keyword evidence="9" id="KW-0675">Receptor</keyword>
<keyword evidence="2 4" id="KW-0472">Membrane</keyword>
<feature type="compositionally biased region" description="Polar residues" evidence="5">
    <location>
        <begin position="44"/>
        <end position="53"/>
    </location>
</feature>